<dbReference type="PANTHER" id="PTHR24223:SF356">
    <property type="entry name" value="ATP-BINDING CASSETTE TRANSPORTER ABC4"/>
    <property type="match status" value="1"/>
</dbReference>
<dbReference type="InterPro" id="IPR017871">
    <property type="entry name" value="ABC_transporter-like_CS"/>
</dbReference>
<feature type="transmembrane region" description="Helical" evidence="10">
    <location>
        <begin position="83"/>
        <end position="103"/>
    </location>
</feature>
<proteinExistence type="predicted"/>
<dbReference type="InterPro" id="IPR036640">
    <property type="entry name" value="ABC1_TM_sf"/>
</dbReference>
<evidence type="ECO:0000313" key="14">
    <source>
        <dbReference type="Proteomes" id="UP000054279"/>
    </source>
</evidence>
<dbReference type="PROSITE" id="PS00211">
    <property type="entry name" value="ABC_TRANSPORTER_1"/>
    <property type="match status" value="1"/>
</dbReference>
<dbReference type="GO" id="GO:0140359">
    <property type="term" value="F:ABC-type transporter activity"/>
    <property type="evidence" value="ECO:0007669"/>
    <property type="project" value="InterPro"/>
</dbReference>
<keyword evidence="2" id="KW-0813">Transport</keyword>
<dbReference type="CDD" id="cd18596">
    <property type="entry name" value="ABC_6TM_VMR1_D1_like"/>
    <property type="match status" value="1"/>
</dbReference>
<evidence type="ECO:0000256" key="10">
    <source>
        <dbReference type="SAM" id="Phobius"/>
    </source>
</evidence>
<dbReference type="GO" id="GO:0005524">
    <property type="term" value="F:ATP binding"/>
    <property type="evidence" value="ECO:0007669"/>
    <property type="project" value="UniProtKB-KW"/>
</dbReference>
<feature type="transmembrane region" description="Helical" evidence="10">
    <location>
        <begin position="1044"/>
        <end position="1074"/>
    </location>
</feature>
<evidence type="ECO:0008006" key="15">
    <source>
        <dbReference type="Google" id="ProtNLM"/>
    </source>
</evidence>
<dbReference type="Pfam" id="PF00664">
    <property type="entry name" value="ABC_membrane"/>
    <property type="match status" value="2"/>
</dbReference>
<feature type="transmembrane region" description="Helical" evidence="10">
    <location>
        <begin position="300"/>
        <end position="321"/>
    </location>
</feature>
<keyword evidence="5" id="KW-0547">Nucleotide-binding</keyword>
<feature type="transmembrane region" description="Helical" evidence="10">
    <location>
        <begin position="341"/>
        <end position="363"/>
    </location>
</feature>
<feature type="domain" description="ABC transporter" evidence="11">
    <location>
        <begin position="711"/>
        <end position="949"/>
    </location>
</feature>
<keyword evidence="6" id="KW-0067">ATP-binding</keyword>
<dbReference type="Gene3D" id="3.40.50.300">
    <property type="entry name" value="P-loop containing nucleotide triphosphate hydrolases"/>
    <property type="match status" value="2"/>
</dbReference>
<name>A0A0C9W3E2_SPHS4</name>
<keyword evidence="3 10" id="KW-0812">Transmembrane</keyword>
<dbReference type="FunFam" id="1.20.1560.10:FF:000013">
    <property type="entry name" value="ABC transporter C family member 2"/>
    <property type="match status" value="1"/>
</dbReference>
<evidence type="ECO:0000256" key="9">
    <source>
        <dbReference type="SAM" id="MobiDB-lite"/>
    </source>
</evidence>
<evidence type="ECO:0000256" key="1">
    <source>
        <dbReference type="ARBA" id="ARBA00004141"/>
    </source>
</evidence>
<evidence type="ECO:0000313" key="13">
    <source>
        <dbReference type="EMBL" id="KIJ45691.1"/>
    </source>
</evidence>
<reference evidence="13 14" key="1">
    <citation type="submission" date="2014-06" db="EMBL/GenBank/DDBJ databases">
        <title>Evolutionary Origins and Diversification of the Mycorrhizal Mutualists.</title>
        <authorList>
            <consortium name="DOE Joint Genome Institute"/>
            <consortium name="Mycorrhizal Genomics Consortium"/>
            <person name="Kohler A."/>
            <person name="Kuo A."/>
            <person name="Nagy L.G."/>
            <person name="Floudas D."/>
            <person name="Copeland A."/>
            <person name="Barry K.W."/>
            <person name="Cichocki N."/>
            <person name="Veneault-Fourrey C."/>
            <person name="LaButti K."/>
            <person name="Lindquist E.A."/>
            <person name="Lipzen A."/>
            <person name="Lundell T."/>
            <person name="Morin E."/>
            <person name="Murat C."/>
            <person name="Riley R."/>
            <person name="Ohm R."/>
            <person name="Sun H."/>
            <person name="Tunlid A."/>
            <person name="Henrissat B."/>
            <person name="Grigoriev I.V."/>
            <person name="Hibbett D.S."/>
            <person name="Martin F."/>
        </authorList>
    </citation>
    <scope>NUCLEOTIDE SEQUENCE [LARGE SCALE GENOMIC DNA]</scope>
    <source>
        <strain evidence="13 14">SS14</strain>
    </source>
</reference>
<feature type="region of interest" description="Disordered" evidence="9">
    <location>
        <begin position="392"/>
        <end position="478"/>
    </location>
</feature>
<gene>
    <name evidence="13" type="ORF">M422DRAFT_778885</name>
</gene>
<feature type="transmembrane region" description="Helical" evidence="10">
    <location>
        <begin position="187"/>
        <end position="206"/>
    </location>
</feature>
<protein>
    <recommendedName>
        <fullName evidence="15">P-loop containing nucleoside triphosphate hydrolase protein</fullName>
    </recommendedName>
</protein>
<dbReference type="InterPro" id="IPR011527">
    <property type="entry name" value="ABC1_TM_dom"/>
</dbReference>
<feature type="compositionally biased region" description="Polar residues" evidence="9">
    <location>
        <begin position="423"/>
        <end position="442"/>
    </location>
</feature>
<feature type="transmembrane region" description="Helical" evidence="10">
    <location>
        <begin position="32"/>
        <end position="52"/>
    </location>
</feature>
<feature type="transmembrane region" description="Helical" evidence="10">
    <location>
        <begin position="123"/>
        <end position="142"/>
    </location>
</feature>
<evidence type="ECO:0000259" key="12">
    <source>
        <dbReference type="PROSITE" id="PS50929"/>
    </source>
</evidence>
<feature type="domain" description="ABC transmembrane type-1" evidence="12">
    <location>
        <begin position="304"/>
        <end position="669"/>
    </location>
</feature>
<comment type="subcellular location">
    <subcellularLocation>
        <location evidence="1">Membrane</location>
        <topology evidence="1">Multi-pass membrane protein</topology>
    </subcellularLocation>
</comment>
<feature type="domain" description="ABC transmembrane type-1" evidence="12">
    <location>
        <begin position="1007"/>
        <end position="1276"/>
    </location>
</feature>
<accession>A0A0C9W3E2</accession>
<dbReference type="SUPFAM" id="SSF90123">
    <property type="entry name" value="ABC transporter transmembrane region"/>
    <property type="match status" value="2"/>
</dbReference>
<dbReference type="OrthoDB" id="6500128at2759"/>
<evidence type="ECO:0000256" key="3">
    <source>
        <dbReference type="ARBA" id="ARBA00022692"/>
    </source>
</evidence>
<evidence type="ECO:0000256" key="8">
    <source>
        <dbReference type="ARBA" id="ARBA00023136"/>
    </source>
</evidence>
<keyword evidence="7 10" id="KW-1133">Transmembrane helix</keyword>
<feature type="non-terminal residue" evidence="13">
    <location>
        <position position="1"/>
    </location>
</feature>
<dbReference type="GO" id="GO:0016020">
    <property type="term" value="C:membrane"/>
    <property type="evidence" value="ECO:0007669"/>
    <property type="project" value="UniProtKB-SubCell"/>
</dbReference>
<feature type="compositionally biased region" description="Polar residues" evidence="9">
    <location>
        <begin position="455"/>
        <end position="465"/>
    </location>
</feature>
<dbReference type="PANTHER" id="PTHR24223">
    <property type="entry name" value="ATP-BINDING CASSETTE SUB-FAMILY C"/>
    <property type="match status" value="1"/>
</dbReference>
<feature type="compositionally biased region" description="Low complexity" evidence="9">
    <location>
        <begin position="443"/>
        <end position="454"/>
    </location>
</feature>
<feature type="transmembrane region" description="Helical" evidence="10">
    <location>
        <begin position="613"/>
        <end position="631"/>
    </location>
</feature>
<organism evidence="13 14">
    <name type="scientific">Sphaerobolus stellatus (strain SS14)</name>
    <dbReference type="NCBI Taxonomy" id="990650"/>
    <lineage>
        <taxon>Eukaryota</taxon>
        <taxon>Fungi</taxon>
        <taxon>Dikarya</taxon>
        <taxon>Basidiomycota</taxon>
        <taxon>Agaricomycotina</taxon>
        <taxon>Agaricomycetes</taxon>
        <taxon>Phallomycetidae</taxon>
        <taxon>Geastrales</taxon>
        <taxon>Sphaerobolaceae</taxon>
        <taxon>Sphaerobolus</taxon>
    </lineage>
</organism>
<dbReference type="Proteomes" id="UP000054279">
    <property type="component" value="Unassembled WGS sequence"/>
</dbReference>
<keyword evidence="8 10" id="KW-0472">Membrane</keyword>
<dbReference type="SMART" id="SM00382">
    <property type="entry name" value="AAA"/>
    <property type="match status" value="1"/>
</dbReference>
<feature type="transmembrane region" description="Helical" evidence="10">
    <location>
        <begin position="1131"/>
        <end position="1156"/>
    </location>
</feature>
<dbReference type="PROSITE" id="PS50929">
    <property type="entry name" value="ABC_TM1F"/>
    <property type="match status" value="2"/>
</dbReference>
<dbReference type="InterPro" id="IPR027417">
    <property type="entry name" value="P-loop_NTPase"/>
</dbReference>
<dbReference type="Pfam" id="PF00005">
    <property type="entry name" value="ABC_tran"/>
    <property type="match status" value="2"/>
</dbReference>
<feature type="transmembrane region" description="Helical" evidence="10">
    <location>
        <begin position="527"/>
        <end position="549"/>
    </location>
</feature>
<evidence type="ECO:0000256" key="7">
    <source>
        <dbReference type="ARBA" id="ARBA00022989"/>
    </source>
</evidence>
<keyword evidence="14" id="KW-1185">Reference proteome</keyword>
<feature type="compositionally biased region" description="Polar residues" evidence="9">
    <location>
        <begin position="394"/>
        <end position="412"/>
    </location>
</feature>
<dbReference type="HOGENOM" id="CLU_000604_27_6_1"/>
<dbReference type="InterPro" id="IPR003439">
    <property type="entry name" value="ABC_transporter-like_ATP-bd"/>
</dbReference>
<feature type="transmembrane region" description="Helical" evidence="10">
    <location>
        <begin position="149"/>
        <end position="167"/>
    </location>
</feature>
<dbReference type="GO" id="GO:0016887">
    <property type="term" value="F:ATP hydrolysis activity"/>
    <property type="evidence" value="ECO:0007669"/>
    <property type="project" value="InterPro"/>
</dbReference>
<feature type="transmembrane region" description="Helical" evidence="10">
    <location>
        <begin position="995"/>
        <end position="1015"/>
    </location>
</feature>
<dbReference type="CDD" id="cd03250">
    <property type="entry name" value="ABCC_MRP_domain1"/>
    <property type="match status" value="1"/>
</dbReference>
<dbReference type="CDD" id="cd18604">
    <property type="entry name" value="ABC_6TM_VMR1_D2_like"/>
    <property type="match status" value="1"/>
</dbReference>
<evidence type="ECO:0000259" key="11">
    <source>
        <dbReference type="PROSITE" id="PS50893"/>
    </source>
</evidence>
<evidence type="ECO:0000256" key="5">
    <source>
        <dbReference type="ARBA" id="ARBA00022741"/>
    </source>
</evidence>
<dbReference type="PROSITE" id="PS50893">
    <property type="entry name" value="ABC_TRANSPORTER_2"/>
    <property type="match status" value="1"/>
</dbReference>
<sequence>MGILQQVPLRVGTTCTSAACDSVWDNSLLFPVYGAAVLLILQGFIVAGRQVARALRRDRVRDASRESQSIALRTKAYVAWRSISWLGILTLAALTAFAVVQSKDGSEDHIDASRPRTHRQIEIAQLTLYCYASVLGFITLLPSIRGIQWPGVHLTIIMLLVVSIYTYRDLLPLATYHMVPIDREQGWLLWSRVSISSLVGVIFPLLTPRLYKPVDPLNPVKEVNTEQTTSWFSLMLYSHLDPLIWKAAKTDHLPYADFPPLADYDCADYLVRSSKQTLDPYVRRKRTHLFWGLMKYFNGLYLQLAVVIIIFSLAGFVPPIAMKNLLDYLEKGPKESVYPPWVWVVLLFIGPNIGSIAFQYYIFLTTHLLVRTEGIITQLVFEHALRIRMKAETGQGQQSIPSSAPTPDTQSIAEDADTESESARTVNTAEETLRESSTSYSATVVVNTTSPNTNAKGKQNDTSAGTPEEPETKSEGKKDNLIGKINNLVTTDLGNVVGGRDFLFLLLLSPIQFLISIYLLYTFLGFSAIIGVVLSAATIPITGYIAKLMNKVQTEKMKKTDARVQTVTEIISVLRMTKMFGWETKVNKLIAEKRDEELFLIKKRKIINVMNTNLKYTIPLASMLATFASYTLVEKKVLTAAAVFSSMIVFDQLRSSLSRAFFILPRLIDAKVSLDRVNDFLLNTELLDNFTRKDNPSAYVDPTASMDPKVMGFRNATFTWSSDGEVLSGRQYRLKINGELFFKPGQLNLIIGPTGSGKTSMLMALLGEMHYESNGDDAGFNLPRDSGIAYAAQEAWVQNETIKDNILFGKAYDETRYKKVIYQCGLERDLSLFEAGDNTEVGEKGLTLSGGQKARVTLARAVYSDASILLLDDILAALDVHTSKFIVENCLQGDLLRGRTVILITHNVAMVAPIADFVVSLTLDGRIASKGTMADALKKNKMLVKEVVESEEVIEKDDENVDNTDPVKTATDSGSKLIVAEEIALGHVSWRAMRMYLSSLGGFLFWAVVLISMILTQGGDAFQSWFLGYWAAQYTDQPAESVPVAFYLLMYSLLLVAIAVFYTTAVVTFVFGAVKASKKVHQQLIRSVLGTTLRWLDTVPTARIITRCTQDILAVDGPIADSISNTIDLTIYLVILFLAVIFFVPAFLLPAIVVLISGSICGQLYMKAQLSVKREMSNHRSPVLAHFGAAIAGLVSLRAYGAQEAFKSESLKRIDGYTRPARTFYNCNRWVTIRIDAIGSAFSAGLAGYMIYNVGNRTASDSGFALSSAISLSQSILHWVREMNELEVQGNSLERIESYTNIDQEPKDTESRKPPAYWPASGSLKVQNLCARYSLDGPEVLHNISFEVNSGERIGIIGRTGSGKSSLTLSLLRCIPTEGDVIFDGISTNSINLDALRSSITIIPQQPELLSGTLLWMRIRLWF</sequence>
<dbReference type="Gene3D" id="1.20.1560.10">
    <property type="entry name" value="ABC transporter type 1, transmembrane domain"/>
    <property type="match status" value="2"/>
</dbReference>
<dbReference type="SUPFAM" id="SSF52540">
    <property type="entry name" value="P-loop containing nucleoside triphosphate hydrolases"/>
    <property type="match status" value="2"/>
</dbReference>
<dbReference type="EMBL" id="KN837111">
    <property type="protein sequence ID" value="KIJ45691.1"/>
    <property type="molecule type" value="Genomic_DNA"/>
</dbReference>
<evidence type="ECO:0000256" key="6">
    <source>
        <dbReference type="ARBA" id="ARBA00022840"/>
    </source>
</evidence>
<evidence type="ECO:0000256" key="2">
    <source>
        <dbReference type="ARBA" id="ARBA00022448"/>
    </source>
</evidence>
<evidence type="ECO:0000256" key="4">
    <source>
        <dbReference type="ARBA" id="ARBA00022737"/>
    </source>
</evidence>
<feature type="transmembrane region" description="Helical" evidence="10">
    <location>
        <begin position="502"/>
        <end position="521"/>
    </location>
</feature>
<keyword evidence="4" id="KW-0677">Repeat</keyword>
<dbReference type="InterPro" id="IPR003593">
    <property type="entry name" value="AAA+_ATPase"/>
</dbReference>
<dbReference type="InterPro" id="IPR050173">
    <property type="entry name" value="ABC_transporter_C-like"/>
</dbReference>